<dbReference type="Proteomes" id="UP000005408">
    <property type="component" value="Unassembled WGS sequence"/>
</dbReference>
<evidence type="ECO:0000256" key="2">
    <source>
        <dbReference type="ARBA" id="ARBA00023002"/>
    </source>
</evidence>
<dbReference type="PANTHER" id="PTHR11091">
    <property type="entry name" value="OXIDOREDUCTASE-RELATED"/>
    <property type="match status" value="1"/>
</dbReference>
<dbReference type="Gene3D" id="3.30.1370.60">
    <property type="entry name" value="Hypothetical oxidoreductase yiak, domain 2"/>
    <property type="match status" value="1"/>
</dbReference>
<dbReference type="AlphaFoldDB" id="A0A8W8IQ79"/>
<dbReference type="Pfam" id="PF02615">
    <property type="entry name" value="Ldh_2"/>
    <property type="match status" value="1"/>
</dbReference>
<sequence length="89" mass="9611">MIQGQCFIAIDPGNFADGFTDRLTELIGQCRDVEPLNPDNPVLIPGDPERGHAKLCTELGGIPYSQETFTNANDIAKRLGVEPLKAKTG</sequence>
<evidence type="ECO:0000313" key="4">
    <source>
        <dbReference type="Proteomes" id="UP000005408"/>
    </source>
</evidence>
<dbReference type="InterPro" id="IPR036111">
    <property type="entry name" value="Mal/L-sulfo/L-lacto_DH-like_sf"/>
</dbReference>
<proteinExistence type="inferred from homology"/>
<dbReference type="PANTHER" id="PTHR11091:SF0">
    <property type="entry name" value="MALATE DEHYDROGENASE"/>
    <property type="match status" value="1"/>
</dbReference>
<reference evidence="3" key="1">
    <citation type="submission" date="2022-08" db="UniProtKB">
        <authorList>
            <consortium name="EnsemblMetazoa"/>
        </authorList>
    </citation>
    <scope>IDENTIFICATION</scope>
    <source>
        <strain evidence="3">05x7-T-G4-1.051#20</strain>
    </source>
</reference>
<keyword evidence="4" id="KW-1185">Reference proteome</keyword>
<evidence type="ECO:0000256" key="1">
    <source>
        <dbReference type="ARBA" id="ARBA00006056"/>
    </source>
</evidence>
<organism evidence="3 4">
    <name type="scientific">Magallana gigas</name>
    <name type="common">Pacific oyster</name>
    <name type="synonym">Crassostrea gigas</name>
    <dbReference type="NCBI Taxonomy" id="29159"/>
    <lineage>
        <taxon>Eukaryota</taxon>
        <taxon>Metazoa</taxon>
        <taxon>Spiralia</taxon>
        <taxon>Lophotrochozoa</taxon>
        <taxon>Mollusca</taxon>
        <taxon>Bivalvia</taxon>
        <taxon>Autobranchia</taxon>
        <taxon>Pteriomorphia</taxon>
        <taxon>Ostreida</taxon>
        <taxon>Ostreoidea</taxon>
        <taxon>Ostreidae</taxon>
        <taxon>Magallana</taxon>
    </lineage>
</organism>
<comment type="similarity">
    <text evidence="1">Belongs to the LDH2/MDH2 oxidoreductase family.</text>
</comment>
<dbReference type="GO" id="GO:0016491">
    <property type="term" value="F:oxidoreductase activity"/>
    <property type="evidence" value="ECO:0007669"/>
    <property type="project" value="UniProtKB-KW"/>
</dbReference>
<keyword evidence="2" id="KW-0560">Oxidoreductase</keyword>
<evidence type="ECO:0000313" key="3">
    <source>
        <dbReference type="EnsemblMetazoa" id="G15098.4:cds"/>
    </source>
</evidence>
<dbReference type="InterPro" id="IPR043143">
    <property type="entry name" value="Mal/L-sulf/L-lact_DH-like_NADP"/>
</dbReference>
<dbReference type="EnsemblMetazoa" id="G15098.4">
    <property type="protein sequence ID" value="G15098.4:cds"/>
    <property type="gene ID" value="G15098"/>
</dbReference>
<protein>
    <recommendedName>
        <fullName evidence="5">Malate dehydrogenase</fullName>
    </recommendedName>
</protein>
<name>A0A8W8IQ79_MAGGI</name>
<dbReference type="InterPro" id="IPR003767">
    <property type="entry name" value="Malate/L-lactate_DH-like"/>
</dbReference>
<evidence type="ECO:0008006" key="5">
    <source>
        <dbReference type="Google" id="ProtNLM"/>
    </source>
</evidence>
<accession>A0A8W8IQ79</accession>
<dbReference type="SUPFAM" id="SSF89733">
    <property type="entry name" value="L-sulfolactate dehydrogenase-like"/>
    <property type="match status" value="1"/>
</dbReference>